<feature type="compositionally biased region" description="Acidic residues" evidence="1">
    <location>
        <begin position="162"/>
        <end position="173"/>
    </location>
</feature>
<evidence type="ECO:0000256" key="1">
    <source>
        <dbReference type="SAM" id="MobiDB-lite"/>
    </source>
</evidence>
<proteinExistence type="predicted"/>
<protein>
    <submittedName>
        <fullName evidence="2">Uncharacterized protein</fullName>
    </submittedName>
</protein>
<feature type="compositionally biased region" description="Basic and acidic residues" evidence="1">
    <location>
        <begin position="1"/>
        <end position="10"/>
    </location>
</feature>
<keyword evidence="3" id="KW-1185">Reference proteome</keyword>
<accession>N1PDC2</accession>
<reference evidence="2 3" key="2">
    <citation type="journal article" date="2012" name="PLoS Pathog.">
        <title>Diverse lifestyles and strategies of plant pathogenesis encoded in the genomes of eighteen Dothideomycetes fungi.</title>
        <authorList>
            <person name="Ohm R.A."/>
            <person name="Feau N."/>
            <person name="Henrissat B."/>
            <person name="Schoch C.L."/>
            <person name="Horwitz B.A."/>
            <person name="Barry K.W."/>
            <person name="Condon B.J."/>
            <person name="Copeland A.C."/>
            <person name="Dhillon B."/>
            <person name="Glaser F."/>
            <person name="Hesse C.N."/>
            <person name="Kosti I."/>
            <person name="LaButti K."/>
            <person name="Lindquist E.A."/>
            <person name="Lucas S."/>
            <person name="Salamov A.A."/>
            <person name="Bradshaw R.E."/>
            <person name="Ciuffetti L."/>
            <person name="Hamelin R.C."/>
            <person name="Kema G.H.J."/>
            <person name="Lawrence C."/>
            <person name="Scott J.A."/>
            <person name="Spatafora J.W."/>
            <person name="Turgeon B.G."/>
            <person name="de Wit P.J.G.M."/>
            <person name="Zhong S."/>
            <person name="Goodwin S.B."/>
            <person name="Grigoriev I.V."/>
        </authorList>
    </citation>
    <scope>NUCLEOTIDE SEQUENCE [LARGE SCALE GENOMIC DNA]</scope>
    <source>
        <strain evidence="3">NZE10 / CBS 128990</strain>
    </source>
</reference>
<evidence type="ECO:0000313" key="2">
    <source>
        <dbReference type="EMBL" id="EME38449.1"/>
    </source>
</evidence>
<organism evidence="2 3">
    <name type="scientific">Dothistroma septosporum (strain NZE10 / CBS 128990)</name>
    <name type="common">Red band needle blight fungus</name>
    <name type="synonym">Mycosphaerella pini</name>
    <dbReference type="NCBI Taxonomy" id="675120"/>
    <lineage>
        <taxon>Eukaryota</taxon>
        <taxon>Fungi</taxon>
        <taxon>Dikarya</taxon>
        <taxon>Ascomycota</taxon>
        <taxon>Pezizomycotina</taxon>
        <taxon>Dothideomycetes</taxon>
        <taxon>Dothideomycetidae</taxon>
        <taxon>Mycosphaerellales</taxon>
        <taxon>Mycosphaerellaceae</taxon>
        <taxon>Dothistroma</taxon>
    </lineage>
</organism>
<feature type="region of interest" description="Disordered" evidence="1">
    <location>
        <begin position="1"/>
        <end position="22"/>
    </location>
</feature>
<name>N1PDC2_DOTSN</name>
<gene>
    <name evidence="2" type="ORF">DOTSEDRAFT_83832</name>
</gene>
<dbReference type="HOGENOM" id="CLU_897216_0_0_1"/>
<reference evidence="3" key="1">
    <citation type="journal article" date="2012" name="PLoS Genet.">
        <title>The genomes of the fungal plant pathogens Cladosporium fulvum and Dothistroma septosporum reveal adaptation to different hosts and lifestyles but also signatures of common ancestry.</title>
        <authorList>
            <person name="de Wit P.J.G.M."/>
            <person name="van der Burgt A."/>
            <person name="Oekmen B."/>
            <person name="Stergiopoulos I."/>
            <person name="Abd-Elsalam K.A."/>
            <person name="Aerts A.L."/>
            <person name="Bahkali A.H."/>
            <person name="Beenen H.G."/>
            <person name="Chettri P."/>
            <person name="Cox M.P."/>
            <person name="Datema E."/>
            <person name="de Vries R.P."/>
            <person name="Dhillon B."/>
            <person name="Ganley A.R."/>
            <person name="Griffiths S.A."/>
            <person name="Guo Y."/>
            <person name="Hamelin R.C."/>
            <person name="Henrissat B."/>
            <person name="Kabir M.S."/>
            <person name="Jashni M.K."/>
            <person name="Kema G."/>
            <person name="Klaubauf S."/>
            <person name="Lapidus A."/>
            <person name="Levasseur A."/>
            <person name="Lindquist E."/>
            <person name="Mehrabi R."/>
            <person name="Ohm R.A."/>
            <person name="Owen T.J."/>
            <person name="Salamov A."/>
            <person name="Schwelm A."/>
            <person name="Schijlen E."/>
            <person name="Sun H."/>
            <person name="van den Burg H.A."/>
            <person name="van Ham R.C.H.J."/>
            <person name="Zhang S."/>
            <person name="Goodwin S.B."/>
            <person name="Grigoriev I.V."/>
            <person name="Collemare J."/>
            <person name="Bradshaw R.E."/>
        </authorList>
    </citation>
    <scope>NUCLEOTIDE SEQUENCE [LARGE SCALE GENOMIC DNA]</scope>
    <source>
        <strain evidence="3">NZE10 / CBS 128990</strain>
    </source>
</reference>
<dbReference type="OMA" id="HYESAQA"/>
<sequence>MRVSARHDSKNSSPDQHLTSSGAYTSLAQQSTGVGCVALDQLYRQMGASLQPQANVATNVLHDVINASDTQIAKPEITSWRSTVAGLIDTARQHYHWAKNLHAQALRDCSAAVDDKLRQCDAVEASGELPFMPTEDDNNGPSEPHKNAGEAASSAGYREDNVQDELDNNEEETIAAPNASDARPEASYPTLVAQCFTDTLRRNRHLNHIYEFVGEHRSDSQEDPIRRVLSTSENESHVSLFVLRGLVEAADSATLADGVHVFTVVDVFVISPFNPSPLSPPGFITTAPFALHSARQVERPRANDAEPFDV</sequence>
<feature type="region of interest" description="Disordered" evidence="1">
    <location>
        <begin position="127"/>
        <end position="185"/>
    </location>
</feature>
<dbReference type="AlphaFoldDB" id="N1PDC2"/>
<dbReference type="Proteomes" id="UP000016933">
    <property type="component" value="Unassembled WGS sequence"/>
</dbReference>
<evidence type="ECO:0000313" key="3">
    <source>
        <dbReference type="Proteomes" id="UP000016933"/>
    </source>
</evidence>
<dbReference type="EMBL" id="KB446547">
    <property type="protein sequence ID" value="EME38449.1"/>
    <property type="molecule type" value="Genomic_DNA"/>
</dbReference>
<feature type="compositionally biased region" description="Polar residues" evidence="1">
    <location>
        <begin position="11"/>
        <end position="22"/>
    </location>
</feature>